<keyword evidence="2" id="KW-1185">Reference proteome</keyword>
<evidence type="ECO:0000313" key="2">
    <source>
        <dbReference type="Proteomes" id="UP000324897"/>
    </source>
</evidence>
<evidence type="ECO:0000313" key="1">
    <source>
        <dbReference type="EMBL" id="TVU33853.1"/>
    </source>
</evidence>
<name>A0A5J9VCR3_9POAL</name>
<feature type="non-terminal residue" evidence="1">
    <location>
        <position position="1"/>
    </location>
</feature>
<dbReference type="Gramene" id="TVU33853">
    <property type="protein sequence ID" value="TVU33853"/>
    <property type="gene ID" value="EJB05_15666"/>
</dbReference>
<reference evidence="1 2" key="1">
    <citation type="journal article" date="2019" name="Sci. Rep.">
        <title>A high-quality genome of Eragrostis curvula grass provides insights into Poaceae evolution and supports new strategies to enhance forage quality.</title>
        <authorList>
            <person name="Carballo J."/>
            <person name="Santos B.A.C.M."/>
            <person name="Zappacosta D."/>
            <person name="Garbus I."/>
            <person name="Selva J.P."/>
            <person name="Gallo C.A."/>
            <person name="Diaz A."/>
            <person name="Albertini E."/>
            <person name="Caccamo M."/>
            <person name="Echenique V."/>
        </authorList>
    </citation>
    <scope>NUCLEOTIDE SEQUENCE [LARGE SCALE GENOMIC DNA]</scope>
    <source>
        <strain evidence="2">cv. Victoria</strain>
        <tissue evidence="1">Leaf</tissue>
    </source>
</reference>
<sequence>MAPDLPVVTTSNAEPVLASLPTPFRRVTYIEPGQSVAANEHIRILATAGPVLGPPWQRPENGFILLPNLDGSTSIWIREEEIRERGKRQELRA</sequence>
<dbReference type="Proteomes" id="UP000324897">
    <property type="component" value="Unassembled WGS sequence"/>
</dbReference>
<gene>
    <name evidence="1" type="ORF">EJB05_15666</name>
</gene>
<proteinExistence type="predicted"/>
<accession>A0A5J9VCR3</accession>
<dbReference type="PANTHER" id="PTHR36142">
    <property type="entry name" value="METALLO-HYDROLASE/OXIDOREDUCTASE SUPERFAMILY PROTEIN"/>
    <property type="match status" value="1"/>
</dbReference>
<dbReference type="AlphaFoldDB" id="A0A5J9VCR3"/>
<dbReference type="EMBL" id="RWGY01000009">
    <property type="protein sequence ID" value="TVU33853.1"/>
    <property type="molecule type" value="Genomic_DNA"/>
</dbReference>
<comment type="caution">
    <text evidence="1">The sequence shown here is derived from an EMBL/GenBank/DDBJ whole genome shotgun (WGS) entry which is preliminary data.</text>
</comment>
<dbReference type="PANTHER" id="PTHR36142:SF2">
    <property type="entry name" value="METALLO-HYDROLASE_OXIDOREDUCTASE SUPERFAMILY PROTEIN"/>
    <property type="match status" value="1"/>
</dbReference>
<protein>
    <submittedName>
        <fullName evidence="1">Uncharacterized protein</fullName>
    </submittedName>
</protein>
<organism evidence="1 2">
    <name type="scientific">Eragrostis curvula</name>
    <name type="common">weeping love grass</name>
    <dbReference type="NCBI Taxonomy" id="38414"/>
    <lineage>
        <taxon>Eukaryota</taxon>
        <taxon>Viridiplantae</taxon>
        <taxon>Streptophyta</taxon>
        <taxon>Embryophyta</taxon>
        <taxon>Tracheophyta</taxon>
        <taxon>Spermatophyta</taxon>
        <taxon>Magnoliopsida</taxon>
        <taxon>Liliopsida</taxon>
        <taxon>Poales</taxon>
        <taxon>Poaceae</taxon>
        <taxon>PACMAD clade</taxon>
        <taxon>Chloridoideae</taxon>
        <taxon>Eragrostideae</taxon>
        <taxon>Eragrostidinae</taxon>
        <taxon>Eragrostis</taxon>
    </lineage>
</organism>
<dbReference type="OrthoDB" id="332863at2759"/>